<dbReference type="VEuPathDB" id="TriTrypDB:ADEAN_000703000"/>
<name>A0A7G2CMN0_9TRYP</name>
<dbReference type="EMBL" id="LR877158">
    <property type="protein sequence ID" value="CAD2219522.1"/>
    <property type="molecule type" value="Genomic_DNA"/>
</dbReference>
<sequence length="617" mass="68426">MAHALSELPAEESEETSVGEHITNLVLDTWEEVLNDWDAYPIHPAALYVIPRLVVWQFKVVPAWWVPTDAQHAVYPQPSDLVTAGVLEQLWSLCGAPHLWNIAEDEDLCSYQQIKHRQTVAAIVLRVLSITVSDVIADATKEEEDAYSLHRFNALLLYIVMEKATVPGMVHDAAVDCLAQIGVASHQSDLFSFYLDISHVLVDEASRAMQVESLRYSAASVLRGAMDYIATHIQQRGKAAEGTVRGSSWFSGSTQLPPLVRERMNITHVRKMVGDTMSDPSFSDRVTKVAAFVTSVIQAAVTGLQTAHREHHTAGVTAALVLLRDCFDVAMYLNFCTPQAPLDEDQERQTTSANPRVALLQQACVNAIQDTLFLSSVASSPAATTMIRTVIHGLTAFLTSTEAVEWMRKEVDKMQEIVSAARAARKEGKSSSVMPVEDEEEEEEEIPLPLPVGELPWTDDSCIVLPRSHLKTVYRVYLSFSSMLREPLVAHLSSNGKRRPEEKRLMERIPITPAVPTAMEGLLALLQLAEDFLIHRTVQEVVPVVLVWYERAGLPRLPTATEERLKGSVVRFLQALLPMTARYGGTLQSELLQRAAVWVNIQKGTSSAKVEEVQESV</sequence>
<keyword evidence="2" id="KW-1185">Reference proteome</keyword>
<dbReference type="Proteomes" id="UP000515908">
    <property type="component" value="Chromosome 14"/>
</dbReference>
<proteinExistence type="predicted"/>
<accession>A0A7G2CMN0</accession>
<organism evidence="1 2">
    <name type="scientific">Angomonas deanei</name>
    <dbReference type="NCBI Taxonomy" id="59799"/>
    <lineage>
        <taxon>Eukaryota</taxon>
        <taxon>Discoba</taxon>
        <taxon>Euglenozoa</taxon>
        <taxon>Kinetoplastea</taxon>
        <taxon>Metakinetoplastina</taxon>
        <taxon>Trypanosomatida</taxon>
        <taxon>Trypanosomatidae</taxon>
        <taxon>Strigomonadinae</taxon>
        <taxon>Angomonas</taxon>
    </lineage>
</organism>
<gene>
    <name evidence="1" type="ORF">ADEAN_000703000</name>
</gene>
<dbReference type="OrthoDB" id="276483at2759"/>
<evidence type="ECO:0000313" key="1">
    <source>
        <dbReference type="EMBL" id="CAD2219522.1"/>
    </source>
</evidence>
<dbReference type="AlphaFoldDB" id="A0A7G2CMN0"/>
<protein>
    <submittedName>
        <fullName evidence="1">Uncharacterized protein</fullName>
    </submittedName>
</protein>
<reference evidence="1 2" key="1">
    <citation type="submission" date="2020-08" db="EMBL/GenBank/DDBJ databases">
        <authorList>
            <person name="Newling K."/>
            <person name="Davey J."/>
            <person name="Forrester S."/>
        </authorList>
    </citation>
    <scope>NUCLEOTIDE SEQUENCE [LARGE SCALE GENOMIC DNA]</scope>
    <source>
        <strain evidence="2">Crithidia deanei Carvalho (ATCC PRA-265)</strain>
    </source>
</reference>
<evidence type="ECO:0000313" key="2">
    <source>
        <dbReference type="Proteomes" id="UP000515908"/>
    </source>
</evidence>